<evidence type="ECO:0000313" key="1">
    <source>
        <dbReference type="EMBL" id="KAJ5318504.1"/>
    </source>
</evidence>
<reference evidence="1" key="2">
    <citation type="journal article" date="2023" name="IMA Fungus">
        <title>Comparative genomic study of the Penicillium genus elucidates a diverse pangenome and 15 lateral gene transfer events.</title>
        <authorList>
            <person name="Petersen C."/>
            <person name="Sorensen T."/>
            <person name="Nielsen M.R."/>
            <person name="Sondergaard T.E."/>
            <person name="Sorensen J.L."/>
            <person name="Fitzpatrick D.A."/>
            <person name="Frisvad J.C."/>
            <person name="Nielsen K.L."/>
        </authorList>
    </citation>
    <scope>NUCLEOTIDE SEQUENCE</scope>
    <source>
        <strain evidence="1">IBT 21472</strain>
    </source>
</reference>
<organism evidence="1 2">
    <name type="scientific">Penicillium atrosanguineum</name>
    <dbReference type="NCBI Taxonomy" id="1132637"/>
    <lineage>
        <taxon>Eukaryota</taxon>
        <taxon>Fungi</taxon>
        <taxon>Dikarya</taxon>
        <taxon>Ascomycota</taxon>
        <taxon>Pezizomycotina</taxon>
        <taxon>Eurotiomycetes</taxon>
        <taxon>Eurotiomycetidae</taxon>
        <taxon>Eurotiales</taxon>
        <taxon>Aspergillaceae</taxon>
        <taxon>Penicillium</taxon>
    </lineage>
</organism>
<proteinExistence type="predicted"/>
<keyword evidence="2" id="KW-1185">Reference proteome</keyword>
<dbReference type="Proteomes" id="UP001147746">
    <property type="component" value="Unassembled WGS sequence"/>
</dbReference>
<accession>A0A9W9U4Z9</accession>
<reference evidence="1" key="1">
    <citation type="submission" date="2022-12" db="EMBL/GenBank/DDBJ databases">
        <authorList>
            <person name="Petersen C."/>
        </authorList>
    </citation>
    <scope>NUCLEOTIDE SEQUENCE</scope>
    <source>
        <strain evidence="1">IBT 21472</strain>
    </source>
</reference>
<evidence type="ECO:0000313" key="2">
    <source>
        <dbReference type="Proteomes" id="UP001147746"/>
    </source>
</evidence>
<sequence length="153" mass="17452">MPHTPSAMSNLASIGLPAHSFDTREQADISKSRVRLPGEYEKREQSAHHFIVMLESPSRLVSNIDPYPWWEEEQCVLDTDSSLSDIEKSVKDKLETDGWLPERGEQDALLDLFQPKLDAMIIAQLYILAVEDWLRREVKDADDLSPVDGDMDQ</sequence>
<comment type="caution">
    <text evidence="1">The sequence shown here is derived from an EMBL/GenBank/DDBJ whole genome shotgun (WGS) entry which is preliminary data.</text>
</comment>
<gene>
    <name evidence="1" type="ORF">N7476_004924</name>
</gene>
<dbReference type="EMBL" id="JAPZBO010000004">
    <property type="protein sequence ID" value="KAJ5318504.1"/>
    <property type="molecule type" value="Genomic_DNA"/>
</dbReference>
<dbReference type="AlphaFoldDB" id="A0A9W9U4Z9"/>
<name>A0A9W9U4Z9_9EURO</name>
<protein>
    <submittedName>
        <fullName evidence="1">Uncharacterized protein</fullName>
    </submittedName>
</protein>